<dbReference type="PROSITE" id="PS51257">
    <property type="entry name" value="PROKAR_LIPOPROTEIN"/>
    <property type="match status" value="1"/>
</dbReference>
<dbReference type="eggNOG" id="ENOG5033GDG">
    <property type="taxonomic scope" value="Bacteria"/>
</dbReference>
<keyword evidence="3" id="KW-0449">Lipoprotein</keyword>
<protein>
    <submittedName>
        <fullName evidence="3">Lipoprotein</fullName>
    </submittedName>
</protein>
<evidence type="ECO:0000313" key="4">
    <source>
        <dbReference type="Proteomes" id="UP000007842"/>
    </source>
</evidence>
<evidence type="ECO:0000256" key="1">
    <source>
        <dbReference type="SAM" id="MobiDB-lite"/>
    </source>
</evidence>
<evidence type="ECO:0000256" key="2">
    <source>
        <dbReference type="SAM" id="SignalP"/>
    </source>
</evidence>
<keyword evidence="2" id="KW-0732">Signal</keyword>
<dbReference type="HOGENOM" id="CLU_121955_0_0_11"/>
<dbReference type="RefSeq" id="WP_014145453.1">
    <property type="nucleotide sequence ID" value="NC_016111.1"/>
</dbReference>
<accession>G8WT90</accession>
<reference evidence="4" key="1">
    <citation type="submission" date="2011-12" db="EMBL/GenBank/DDBJ databases">
        <title>Complete genome sequence of Streptomyces cattleya strain DSM 46488.</title>
        <authorList>
            <person name="Ou H.-Y."/>
            <person name="Li P."/>
            <person name="Zhao C."/>
            <person name="O'Hagan D."/>
            <person name="Deng Z."/>
        </authorList>
    </citation>
    <scope>NUCLEOTIDE SEQUENCE [LARGE SCALE GENOMIC DNA]</scope>
    <source>
        <strain evidence="4">ATCC 35852 / DSM 46488 / JCM 4925 / NBRC 14057 / NRRL 8057</strain>
    </source>
</reference>
<name>F8JXL1_STREN</name>
<dbReference type="EMBL" id="CP003219">
    <property type="protein sequence ID" value="AEW97113.1"/>
    <property type="molecule type" value="Genomic_DNA"/>
</dbReference>
<evidence type="ECO:0000313" key="3">
    <source>
        <dbReference type="EMBL" id="AEW97113.1"/>
    </source>
</evidence>
<sequence length="181" mass="17739">MRARTAIVLTGLFAAVAGGCAIPPTGVIEAGQPAVGVQRPGRPKEAVVRLFFLSAAGLTSTPRQAAGVVPPDEAVDLLFAGPSSAELARGLTTDLPLVGSGVKVVARSGQVVVAVPFDVARLSPGAVAQLTCTAANAAAENRLGTADDVKVSVIGGGTTRGPGTCRTPALPTAASVPAPAG</sequence>
<feature type="region of interest" description="Disordered" evidence="1">
    <location>
        <begin position="160"/>
        <end position="181"/>
    </location>
</feature>
<dbReference type="Proteomes" id="UP000007842">
    <property type="component" value="Chromosome"/>
</dbReference>
<gene>
    <name evidence="3" type="ordered locus">SCATT_47420</name>
</gene>
<feature type="signal peptide" evidence="2">
    <location>
        <begin position="1"/>
        <end position="21"/>
    </location>
</feature>
<proteinExistence type="predicted"/>
<accession>F8JXL1</accession>
<dbReference type="AlphaFoldDB" id="F8JXL1"/>
<dbReference type="PATRIC" id="fig|1003195.11.peg.6181"/>
<dbReference type="STRING" id="1003195.SCATT_47420"/>
<feature type="chain" id="PRO_5039440045" evidence="2">
    <location>
        <begin position="22"/>
        <end position="181"/>
    </location>
</feature>
<dbReference type="KEGG" id="sct:SCAT_4749"/>
<keyword evidence="4" id="KW-1185">Reference proteome</keyword>
<dbReference type="OrthoDB" id="3533398at2"/>
<organism evidence="3 4">
    <name type="scientific">Streptantibioticus cattleyicolor (strain ATCC 35852 / DSM 46488 / JCM 4925 / NBRC 14057 / NRRL 8057)</name>
    <name type="common">Streptomyces cattleya</name>
    <dbReference type="NCBI Taxonomy" id="1003195"/>
    <lineage>
        <taxon>Bacteria</taxon>
        <taxon>Bacillati</taxon>
        <taxon>Actinomycetota</taxon>
        <taxon>Actinomycetes</taxon>
        <taxon>Kitasatosporales</taxon>
        <taxon>Streptomycetaceae</taxon>
        <taxon>Streptantibioticus</taxon>
    </lineage>
</organism>
<dbReference type="KEGG" id="scy:SCATT_47420"/>